<organism evidence="2 3">
    <name type="scientific">Actinomycetospora chibensis</name>
    <dbReference type="NCBI Taxonomy" id="663606"/>
    <lineage>
        <taxon>Bacteria</taxon>
        <taxon>Bacillati</taxon>
        <taxon>Actinomycetota</taxon>
        <taxon>Actinomycetes</taxon>
        <taxon>Pseudonocardiales</taxon>
        <taxon>Pseudonocardiaceae</taxon>
        <taxon>Actinomycetospora</taxon>
    </lineage>
</organism>
<reference evidence="3" key="1">
    <citation type="journal article" date="2019" name="Int. J. Syst. Evol. Microbiol.">
        <title>The Global Catalogue of Microorganisms (GCM) 10K type strain sequencing project: providing services to taxonomists for standard genome sequencing and annotation.</title>
        <authorList>
            <consortium name="The Broad Institute Genomics Platform"/>
            <consortium name="The Broad Institute Genome Sequencing Center for Infectious Disease"/>
            <person name="Wu L."/>
            <person name="Ma J."/>
        </authorList>
    </citation>
    <scope>NUCLEOTIDE SEQUENCE [LARGE SCALE GENOMIC DNA]</scope>
    <source>
        <strain evidence="3">CCUG 50347</strain>
    </source>
</reference>
<evidence type="ECO:0000259" key="1">
    <source>
        <dbReference type="Pfam" id="PF19575"/>
    </source>
</evidence>
<keyword evidence="3" id="KW-1185">Reference proteome</keyword>
<proteinExistence type="predicted"/>
<dbReference type="RefSeq" id="WP_274191466.1">
    <property type="nucleotide sequence ID" value="NZ_BAABHN010000020.1"/>
</dbReference>
<feature type="domain" description="Helix-turn-helix" evidence="1">
    <location>
        <begin position="5"/>
        <end position="61"/>
    </location>
</feature>
<gene>
    <name evidence="2" type="ORF">ACFPEL_09865</name>
</gene>
<dbReference type="EMBL" id="JBHSIM010000020">
    <property type="protein sequence ID" value="MFC4832716.1"/>
    <property type="molecule type" value="Genomic_DNA"/>
</dbReference>
<protein>
    <submittedName>
        <fullName evidence="2">Helix-turn-helix domain-containing protein</fullName>
    </submittedName>
</protein>
<accession>A0ABV9RHB4</accession>
<comment type="caution">
    <text evidence="2">The sequence shown here is derived from an EMBL/GenBank/DDBJ whole genome shotgun (WGS) entry which is preliminary data.</text>
</comment>
<dbReference type="Pfam" id="PF19575">
    <property type="entry name" value="HTH_58"/>
    <property type="match status" value="1"/>
</dbReference>
<dbReference type="Proteomes" id="UP001595909">
    <property type="component" value="Unassembled WGS sequence"/>
</dbReference>
<evidence type="ECO:0000313" key="3">
    <source>
        <dbReference type="Proteomes" id="UP001595909"/>
    </source>
</evidence>
<sequence>MPDTGEQLRGSERAVLSRYLVERYAAGESLMRLAQDTGRSFGHVRRLLMDAGVTMRPRGGSRPRTT</sequence>
<dbReference type="InterPro" id="IPR045745">
    <property type="entry name" value="HTH_58_Actinobacteria-type"/>
</dbReference>
<name>A0ABV9RHB4_9PSEU</name>
<evidence type="ECO:0000313" key="2">
    <source>
        <dbReference type="EMBL" id="MFC4832716.1"/>
    </source>
</evidence>